<feature type="region of interest" description="Disordered" evidence="1">
    <location>
        <begin position="77"/>
        <end position="97"/>
    </location>
</feature>
<name>A0A1B4FRV8_9BURK</name>
<evidence type="ECO:0000313" key="3">
    <source>
        <dbReference type="Proteomes" id="UP000067711"/>
    </source>
</evidence>
<proteinExistence type="predicted"/>
<sequence length="97" mass="11108">MQWNAVRMRYRLRRAPLFGTDVVNARSPLFAGAPGFRILLLYPVQFRPANDAGRLRATCHEIVSDLSSTMLRCRPSRPVPSIVRMPKHHNSTNHRSI</sequence>
<dbReference type="Proteomes" id="UP000067711">
    <property type="component" value="Chromosome 2"/>
</dbReference>
<protein>
    <submittedName>
        <fullName evidence="2">Uncharacterized protein</fullName>
    </submittedName>
</protein>
<dbReference type="AlphaFoldDB" id="A0A1B4FRV8"/>
<evidence type="ECO:0000313" key="2">
    <source>
        <dbReference type="EMBL" id="AOJ06410.1"/>
    </source>
</evidence>
<organism evidence="2 3">
    <name type="scientific">Burkholderia mayonis</name>
    <dbReference type="NCBI Taxonomy" id="1385591"/>
    <lineage>
        <taxon>Bacteria</taxon>
        <taxon>Pseudomonadati</taxon>
        <taxon>Pseudomonadota</taxon>
        <taxon>Betaproteobacteria</taxon>
        <taxon>Burkholderiales</taxon>
        <taxon>Burkholderiaceae</taxon>
        <taxon>Burkholderia</taxon>
        <taxon>pseudomallei group</taxon>
    </lineage>
</organism>
<evidence type="ECO:0000256" key="1">
    <source>
        <dbReference type="SAM" id="MobiDB-lite"/>
    </source>
</evidence>
<accession>A0A1B4FRV8</accession>
<gene>
    <name evidence="2" type="ORF">WS71_03025</name>
</gene>
<dbReference type="EMBL" id="CP013388">
    <property type="protein sequence ID" value="AOJ06410.1"/>
    <property type="molecule type" value="Genomic_DNA"/>
</dbReference>
<reference evidence="2 3" key="1">
    <citation type="submission" date="2015-12" db="EMBL/GenBank/DDBJ databases">
        <title>Diversity of Burkholderia near neighbor genomes.</title>
        <authorList>
            <person name="Sahl J."/>
            <person name="Wagner D."/>
            <person name="Keim P."/>
        </authorList>
    </citation>
    <scope>NUCLEOTIDE SEQUENCE [LARGE SCALE GENOMIC DNA]</scope>
    <source>
        <strain evidence="2 3">BDU8</strain>
    </source>
</reference>
<feature type="compositionally biased region" description="Basic residues" evidence="1">
    <location>
        <begin position="85"/>
        <end position="97"/>
    </location>
</feature>